<gene>
    <name evidence="2" type="ORF">RM590_34490</name>
</gene>
<dbReference type="Gene3D" id="3.40.50.150">
    <property type="entry name" value="Vaccinia Virus protein VP39"/>
    <property type="match status" value="1"/>
</dbReference>
<protein>
    <submittedName>
        <fullName evidence="2">N-6 DNA methylase</fullName>
    </submittedName>
</protein>
<dbReference type="SUPFAM" id="SSF53335">
    <property type="entry name" value="S-adenosyl-L-methionine-dependent methyltransferases"/>
    <property type="match status" value="1"/>
</dbReference>
<accession>A0ABU2N1I2</accession>
<dbReference type="InterPro" id="IPR003356">
    <property type="entry name" value="DNA_methylase_A-5"/>
</dbReference>
<dbReference type="Proteomes" id="UP001183246">
    <property type="component" value="Unassembled WGS sequence"/>
</dbReference>
<dbReference type="PANTHER" id="PTHR42998:SF1">
    <property type="entry name" value="TYPE I RESTRICTION ENZYME HINDI METHYLASE SUBUNIT"/>
    <property type="match status" value="1"/>
</dbReference>
<comment type="caution">
    <text evidence="2">The sequence shown here is derived from an EMBL/GenBank/DDBJ whole genome shotgun (WGS) entry which is preliminary data.</text>
</comment>
<feature type="non-terminal residue" evidence="2">
    <location>
        <position position="341"/>
    </location>
</feature>
<keyword evidence="2" id="KW-0808">Transferase</keyword>
<evidence type="ECO:0000313" key="2">
    <source>
        <dbReference type="EMBL" id="MDT0347635.1"/>
    </source>
</evidence>
<proteinExistence type="predicted"/>
<organism evidence="2 3">
    <name type="scientific">Streptomyces litchfieldiae</name>
    <dbReference type="NCBI Taxonomy" id="3075543"/>
    <lineage>
        <taxon>Bacteria</taxon>
        <taxon>Bacillati</taxon>
        <taxon>Actinomycetota</taxon>
        <taxon>Actinomycetes</taxon>
        <taxon>Kitasatosporales</taxon>
        <taxon>Streptomycetaceae</taxon>
        <taxon>Streptomyces</taxon>
    </lineage>
</organism>
<dbReference type="GO" id="GO:0008168">
    <property type="term" value="F:methyltransferase activity"/>
    <property type="evidence" value="ECO:0007669"/>
    <property type="project" value="UniProtKB-KW"/>
</dbReference>
<evidence type="ECO:0000259" key="1">
    <source>
        <dbReference type="Pfam" id="PF02384"/>
    </source>
</evidence>
<dbReference type="RefSeq" id="WP_311708758.1">
    <property type="nucleotide sequence ID" value="NZ_JAVREL010000036.1"/>
</dbReference>
<reference evidence="3" key="1">
    <citation type="submission" date="2023-07" db="EMBL/GenBank/DDBJ databases">
        <title>30 novel species of actinomycetes from the DSMZ collection.</title>
        <authorList>
            <person name="Nouioui I."/>
        </authorList>
    </citation>
    <scope>NUCLEOTIDE SEQUENCE [LARGE SCALE GENOMIC DNA]</scope>
    <source>
        <strain evidence="3">DSM 44938</strain>
    </source>
</reference>
<dbReference type="PRINTS" id="PR00507">
    <property type="entry name" value="N12N6MTFRASE"/>
</dbReference>
<dbReference type="PANTHER" id="PTHR42998">
    <property type="entry name" value="TYPE I RESTRICTION ENZYME HINDVIIP M PROTEIN-RELATED"/>
    <property type="match status" value="1"/>
</dbReference>
<feature type="domain" description="DNA methylase adenine-specific" evidence="1">
    <location>
        <begin position="128"/>
        <end position="338"/>
    </location>
</feature>
<name>A0ABU2N1I2_9ACTN</name>
<dbReference type="InterPro" id="IPR052916">
    <property type="entry name" value="Type-I_RE_MTase_Subunit"/>
</dbReference>
<evidence type="ECO:0000313" key="3">
    <source>
        <dbReference type="Proteomes" id="UP001183246"/>
    </source>
</evidence>
<dbReference type="Pfam" id="PF02384">
    <property type="entry name" value="N6_Mtase"/>
    <property type="match status" value="1"/>
</dbReference>
<sequence length="341" mass="36457">MGGRHVPGQHTEVTAAGIARLAGVGRAAVSNWRRRYDHFPRPIGGTDTSPTFSLPEIERWLRDQGKLAEIPLRERLWQLIEAHPAGPAEALARTGDQLLAHGDRTPTDADDLAQAAAGLATELGPAPAYTFLLGRHLDTAARHLTLTPPETAALMAALAGPADTVLDPACGPGTLLAAAHGPGDTPPGELYGQDTDSTLTRLARLRLALRGTATVQTRAGDTLLTDAFPHLTVDAVLCHPPFNERNWGHEHLTYDPRWEYGLPARTESELAWVQHSLAKLRPGGTAVLLMPPAAASRRTGRRVRATLLRRGALRAVIALPAGAAPPHGLPLHLWILRKPGP</sequence>
<dbReference type="InterPro" id="IPR029063">
    <property type="entry name" value="SAM-dependent_MTases_sf"/>
</dbReference>
<keyword evidence="2" id="KW-0489">Methyltransferase</keyword>
<dbReference type="EMBL" id="JAVREL010000036">
    <property type="protein sequence ID" value="MDT0347635.1"/>
    <property type="molecule type" value="Genomic_DNA"/>
</dbReference>
<dbReference type="GO" id="GO:0032259">
    <property type="term" value="P:methylation"/>
    <property type="evidence" value="ECO:0007669"/>
    <property type="project" value="UniProtKB-KW"/>
</dbReference>
<keyword evidence="3" id="KW-1185">Reference proteome</keyword>